<keyword evidence="1" id="KW-0808">Transferase</keyword>
<reference evidence="1" key="1">
    <citation type="submission" date="2022-07" db="EMBL/GenBank/DDBJ databases">
        <title>Phylogenomic reconstructions and comparative analyses of Kickxellomycotina fungi.</title>
        <authorList>
            <person name="Reynolds N.K."/>
            <person name="Stajich J.E."/>
            <person name="Barry K."/>
            <person name="Grigoriev I.V."/>
            <person name="Crous P."/>
            <person name="Smith M.E."/>
        </authorList>
    </citation>
    <scope>NUCLEOTIDE SEQUENCE</scope>
    <source>
        <strain evidence="1">CBS 190363</strain>
    </source>
</reference>
<protein>
    <submittedName>
        <fullName evidence="1">Dolichyl-P-Man:Man(5)GlcNAc(2)-PP-dolichol alpha-1,3-mannosyltransferase</fullName>
        <ecNumber evidence="1">2.4.1.258</ecNumber>
    </submittedName>
</protein>
<dbReference type="EMBL" id="JANBVB010002213">
    <property type="protein sequence ID" value="KAJ2887518.1"/>
    <property type="molecule type" value="Genomic_DNA"/>
</dbReference>
<proteinExistence type="predicted"/>
<evidence type="ECO:0000313" key="1">
    <source>
        <dbReference type="EMBL" id="KAJ2887518.1"/>
    </source>
</evidence>
<keyword evidence="1" id="KW-0328">Glycosyltransferase</keyword>
<evidence type="ECO:0000313" key="2">
    <source>
        <dbReference type="Proteomes" id="UP001139981"/>
    </source>
</evidence>
<accession>A0ACC1LWL7</accession>
<gene>
    <name evidence="1" type="primary">ALG3</name>
    <name evidence="1" type="ORF">IWW38_005121</name>
</gene>
<organism evidence="1 2">
    <name type="scientific">Coemansia aciculifera</name>
    <dbReference type="NCBI Taxonomy" id="417176"/>
    <lineage>
        <taxon>Eukaryota</taxon>
        <taxon>Fungi</taxon>
        <taxon>Fungi incertae sedis</taxon>
        <taxon>Zoopagomycota</taxon>
        <taxon>Kickxellomycotina</taxon>
        <taxon>Kickxellomycetes</taxon>
        <taxon>Kickxellales</taxon>
        <taxon>Kickxellaceae</taxon>
        <taxon>Coemansia</taxon>
    </lineage>
</organism>
<sequence length="331" mass="37221">MAVRKSQRAKLEATLWQKTRDLLSDALFTQRFYIAIAVLLIALEAALTYMVIRQVSYTEIDWQAYMQEVAGVVAGERNYAKLRGDTGPLVYPAGFVWLFSLLWRMTGGGRDIRLAQYVFMGVYLATLALILALYRRARVPPALVGLLVISRRMHSIYVLRLFNDCATMVFAYTAVFAMCDRRWIKWSGLLLSAGVAIKMNVVLMLPGAAFVWWRAGGWRLVVAQALVIAASQVIVAAPFLWAYPGEYVGRAFDFGRQFDFTWTVNWRFIGAEVFGSSQWALALLVAHAMILAILGLVVWPRLSGSTSWKILKDGCLARRRQTLATVSTDEV</sequence>
<comment type="caution">
    <text evidence="1">The sequence shown here is derived from an EMBL/GenBank/DDBJ whole genome shotgun (WGS) entry which is preliminary data.</text>
</comment>
<keyword evidence="2" id="KW-1185">Reference proteome</keyword>
<feature type="non-terminal residue" evidence="1">
    <location>
        <position position="331"/>
    </location>
</feature>
<dbReference type="EC" id="2.4.1.258" evidence="1"/>
<dbReference type="Proteomes" id="UP001139981">
    <property type="component" value="Unassembled WGS sequence"/>
</dbReference>
<name>A0ACC1LWL7_9FUNG</name>